<evidence type="ECO:0000313" key="2">
    <source>
        <dbReference type="EMBL" id="QEK14374.1"/>
    </source>
</evidence>
<keyword evidence="1" id="KW-0472">Membrane</keyword>
<keyword evidence="1" id="KW-0812">Transmembrane</keyword>
<sequence length="95" mass="10854">MRKLLYALPFLILATGFLMVDFRPAVIVPITLNWLTFWLEYRYGSESKEGDELIALGISMSSVLIPAHQAFAELLAFVIFVLELTALFVKFKLRD</sequence>
<feature type="transmembrane region" description="Helical" evidence="1">
    <location>
        <begin position="70"/>
        <end position="89"/>
    </location>
</feature>
<keyword evidence="1" id="KW-1133">Transmembrane helix</keyword>
<accession>A0A5C0SLR1</accession>
<dbReference type="RefSeq" id="WP_148882434.1">
    <property type="nucleotide sequence ID" value="NZ_CP041932.1"/>
</dbReference>
<dbReference type="GeneID" id="41608946"/>
<dbReference type="Proteomes" id="UP000322631">
    <property type="component" value="Chromosome"/>
</dbReference>
<gene>
    <name evidence="2" type="ORF">FPV09_03785</name>
</gene>
<evidence type="ECO:0000256" key="1">
    <source>
        <dbReference type="SAM" id="Phobius"/>
    </source>
</evidence>
<proteinExistence type="predicted"/>
<dbReference type="EMBL" id="CP041932">
    <property type="protein sequence ID" value="QEK14374.1"/>
    <property type="molecule type" value="Genomic_DNA"/>
</dbReference>
<evidence type="ECO:0000313" key="3">
    <source>
        <dbReference type="Proteomes" id="UP000322631"/>
    </source>
</evidence>
<name>A0A5C0SLR1_9EURY</name>
<organism evidence="2 3">
    <name type="scientific">Thermococcus aciditolerans</name>
    <dbReference type="NCBI Taxonomy" id="2598455"/>
    <lineage>
        <taxon>Archaea</taxon>
        <taxon>Methanobacteriati</taxon>
        <taxon>Methanobacteriota</taxon>
        <taxon>Thermococci</taxon>
        <taxon>Thermococcales</taxon>
        <taxon>Thermococcaceae</taxon>
        <taxon>Thermococcus</taxon>
    </lineage>
</organism>
<protein>
    <submittedName>
        <fullName evidence="2">Uncharacterized protein</fullName>
    </submittedName>
</protein>
<dbReference type="AlphaFoldDB" id="A0A5C0SLR1"/>
<dbReference type="KEGG" id="them:FPV09_03785"/>
<reference evidence="2 3" key="1">
    <citation type="submission" date="2019-07" db="EMBL/GenBank/DDBJ databases">
        <title>Complete genome of Thermococcus acidophilus.</title>
        <authorList>
            <person name="Li X."/>
        </authorList>
    </citation>
    <scope>NUCLEOTIDE SEQUENCE [LARGE SCALE GENOMIC DNA]</scope>
    <source>
        <strain evidence="2 3">SY113</strain>
    </source>
</reference>
<keyword evidence="3" id="KW-1185">Reference proteome</keyword>